<gene>
    <name evidence="9" type="ORF">WMO46_04380</name>
</gene>
<dbReference type="PROSITE" id="PS51257">
    <property type="entry name" value="PROKAR_LIPOPROTEIN"/>
    <property type="match status" value="1"/>
</dbReference>
<keyword evidence="5" id="KW-0998">Cell outer membrane</keyword>
<evidence type="ECO:0000256" key="6">
    <source>
        <dbReference type="SAM" id="SignalP"/>
    </source>
</evidence>
<keyword evidence="3 6" id="KW-0732">Signal</keyword>
<evidence type="ECO:0000313" key="9">
    <source>
        <dbReference type="EMBL" id="MEQ2544184.1"/>
    </source>
</evidence>
<organism evidence="9 10">
    <name type="scientific">Alistipes intestinihominis</name>
    <dbReference type="NCBI Taxonomy" id="3133172"/>
    <lineage>
        <taxon>Bacteria</taxon>
        <taxon>Pseudomonadati</taxon>
        <taxon>Bacteroidota</taxon>
        <taxon>Bacteroidia</taxon>
        <taxon>Bacteroidales</taxon>
        <taxon>Rikenellaceae</taxon>
        <taxon>Alistipes</taxon>
    </lineage>
</organism>
<dbReference type="Gene3D" id="1.25.40.390">
    <property type="match status" value="2"/>
</dbReference>
<proteinExistence type="inferred from homology"/>
<feature type="chain" id="PRO_5045964015" evidence="6">
    <location>
        <begin position="21"/>
        <end position="476"/>
    </location>
</feature>
<evidence type="ECO:0000259" key="8">
    <source>
        <dbReference type="Pfam" id="PF14322"/>
    </source>
</evidence>
<sequence>MKTRKIYLASLLLAATMATACEEWLKIEPEYEITDTDLYKNTAGYYKVVNGLYRQMSDFALYGKELSWGMTDVWARYYAIDPASDYKSYPQMYDLEYEAKEAASLASAAWGAGYKIIAQANDLIAHTEKTDDGFFTNEEIDRNTILGEAYAIRAMMHFDLMRLFGASMEVDADGRYIPYVETYPSTVNPPIPNREFMEKTIGDLVKARDLLKTFDVEVNPSYATSTAYRFFGSSNPAQGKFYNNRGTRLNYYAVTVLLARACLWAQKTDDALTYAQEIIDLVTAKTLQFSTSGSILSVPKMFDDLLFGFYQEKLTETFEPYVNNTNSRRLTIDDKTFFTTPTNDKRSGFIKTSTNFLTKYTVNVSDEKDKIVPNIRISEAYYIAAECLYKTDMKTAAADLMVVRKARGYSSPVLSGTMTEDAFWEALTYEYRKEFIGEGQLIFFYKRTNRPITFSEGKFDHKGKLTLPVPDSESAI</sequence>
<evidence type="ECO:0000256" key="4">
    <source>
        <dbReference type="ARBA" id="ARBA00023136"/>
    </source>
</evidence>
<evidence type="ECO:0000256" key="5">
    <source>
        <dbReference type="ARBA" id="ARBA00023237"/>
    </source>
</evidence>
<dbReference type="SUPFAM" id="SSF48452">
    <property type="entry name" value="TPR-like"/>
    <property type="match status" value="1"/>
</dbReference>
<comment type="similarity">
    <text evidence="2">Belongs to the SusD family.</text>
</comment>
<evidence type="ECO:0000256" key="3">
    <source>
        <dbReference type="ARBA" id="ARBA00022729"/>
    </source>
</evidence>
<comment type="caution">
    <text evidence="9">The sequence shown here is derived from an EMBL/GenBank/DDBJ whole genome shotgun (WGS) entry which is preliminary data.</text>
</comment>
<comment type="subcellular location">
    <subcellularLocation>
        <location evidence="1">Cell outer membrane</location>
    </subcellularLocation>
</comment>
<dbReference type="Pfam" id="PF07980">
    <property type="entry name" value="SusD_RagB"/>
    <property type="match status" value="1"/>
</dbReference>
<feature type="domain" description="RagB/SusD" evidence="7">
    <location>
        <begin position="354"/>
        <end position="447"/>
    </location>
</feature>
<accession>A0ABV1GUU7</accession>
<keyword evidence="4" id="KW-0472">Membrane</keyword>
<keyword evidence="10" id="KW-1185">Reference proteome</keyword>
<dbReference type="Pfam" id="PF14322">
    <property type="entry name" value="SusD-like_3"/>
    <property type="match status" value="1"/>
</dbReference>
<dbReference type="RefSeq" id="WP_147513222.1">
    <property type="nucleotide sequence ID" value="NZ_JBBMFL010000003.1"/>
</dbReference>
<feature type="signal peptide" evidence="6">
    <location>
        <begin position="1"/>
        <end position="20"/>
    </location>
</feature>
<feature type="domain" description="SusD-like N-terminal" evidence="8">
    <location>
        <begin position="103"/>
        <end position="211"/>
    </location>
</feature>
<reference evidence="9 10" key="1">
    <citation type="submission" date="2024-03" db="EMBL/GenBank/DDBJ databases">
        <title>Human intestinal bacterial collection.</title>
        <authorList>
            <person name="Pauvert C."/>
            <person name="Hitch T.C.A."/>
            <person name="Clavel T."/>
        </authorList>
    </citation>
    <scope>NUCLEOTIDE SEQUENCE [LARGE SCALE GENOMIC DNA]</scope>
    <source>
        <strain evidence="9 10">CLA-KB-H122</strain>
    </source>
</reference>
<dbReference type="InterPro" id="IPR011990">
    <property type="entry name" value="TPR-like_helical_dom_sf"/>
</dbReference>
<evidence type="ECO:0000256" key="1">
    <source>
        <dbReference type="ARBA" id="ARBA00004442"/>
    </source>
</evidence>
<protein>
    <submittedName>
        <fullName evidence="9">RagB/SusD family nutrient uptake outer membrane protein</fullName>
    </submittedName>
</protein>
<evidence type="ECO:0000313" key="10">
    <source>
        <dbReference type="Proteomes" id="UP001460202"/>
    </source>
</evidence>
<evidence type="ECO:0000259" key="7">
    <source>
        <dbReference type="Pfam" id="PF07980"/>
    </source>
</evidence>
<dbReference type="InterPro" id="IPR012944">
    <property type="entry name" value="SusD_RagB_dom"/>
</dbReference>
<evidence type="ECO:0000256" key="2">
    <source>
        <dbReference type="ARBA" id="ARBA00006275"/>
    </source>
</evidence>
<dbReference type="Proteomes" id="UP001460202">
    <property type="component" value="Unassembled WGS sequence"/>
</dbReference>
<dbReference type="EMBL" id="JBBMFL010000003">
    <property type="protein sequence ID" value="MEQ2544184.1"/>
    <property type="molecule type" value="Genomic_DNA"/>
</dbReference>
<dbReference type="InterPro" id="IPR033985">
    <property type="entry name" value="SusD-like_N"/>
</dbReference>
<name>A0ABV1GUU7_9BACT</name>